<feature type="signal peptide" evidence="2">
    <location>
        <begin position="1"/>
        <end position="27"/>
    </location>
</feature>
<evidence type="ECO:0000256" key="1">
    <source>
        <dbReference type="SAM" id="Phobius"/>
    </source>
</evidence>
<feature type="chain" id="PRO_5039060167" evidence="2">
    <location>
        <begin position="28"/>
        <end position="304"/>
    </location>
</feature>
<feature type="transmembrane region" description="Helical" evidence="1">
    <location>
        <begin position="98"/>
        <end position="118"/>
    </location>
</feature>
<feature type="transmembrane region" description="Helical" evidence="1">
    <location>
        <begin position="182"/>
        <end position="207"/>
    </location>
</feature>
<reference evidence="3" key="1">
    <citation type="journal article" date="2021" name="PeerJ">
        <title>Extensive microbial diversity within the chicken gut microbiome revealed by metagenomics and culture.</title>
        <authorList>
            <person name="Gilroy R."/>
            <person name="Ravi A."/>
            <person name="Getino M."/>
            <person name="Pursley I."/>
            <person name="Horton D.L."/>
            <person name="Alikhan N.F."/>
            <person name="Baker D."/>
            <person name="Gharbi K."/>
            <person name="Hall N."/>
            <person name="Watson M."/>
            <person name="Adriaenssens E.M."/>
            <person name="Foster-Nyarko E."/>
            <person name="Jarju S."/>
            <person name="Secka A."/>
            <person name="Antonio M."/>
            <person name="Oren A."/>
            <person name="Chaudhuri R.R."/>
            <person name="La Ragione R."/>
            <person name="Hildebrand F."/>
            <person name="Pallen M.J."/>
        </authorList>
    </citation>
    <scope>NUCLEOTIDE SEQUENCE</scope>
    <source>
        <strain evidence="3">1719</strain>
    </source>
</reference>
<feature type="transmembrane region" description="Helical" evidence="1">
    <location>
        <begin position="219"/>
        <end position="243"/>
    </location>
</feature>
<protein>
    <submittedName>
        <fullName evidence="3">DUF4271 domain-containing protein</fullName>
    </submittedName>
</protein>
<dbReference type="InterPro" id="IPR025367">
    <property type="entry name" value="DUF4271"/>
</dbReference>
<proteinExistence type="predicted"/>
<dbReference type="Proteomes" id="UP000824156">
    <property type="component" value="Unassembled WGS sequence"/>
</dbReference>
<sequence>MKSYFRTLISICYLAISIAFGSFNVYGQPATAEMAAVDSFNYVFPPSTRPNQLADSLKSKLIMQGGSSVQELMQINEEIKEVLDINSEHSFKKTNRPGWVLVVTFMIFLALGLVRYFFPSDFHNIFKAFYDERALTQISREDNVATSWSYIFLYIVFSLSLALLILLYQSKSSHYLLTLENFLGLSLFIGVFFVFKILTLRVLGFIFKILRLVREYITVLYLIYFNTMFFGTILLLLAVFFPYQFYNQLFILGVIIVVLLAAYRIIRTALHLLNQVGFSIFYFILYLCTLEIAPVLLLIKVLRV</sequence>
<feature type="transmembrane region" description="Helical" evidence="1">
    <location>
        <begin position="278"/>
        <end position="299"/>
    </location>
</feature>
<feature type="transmembrane region" description="Helical" evidence="1">
    <location>
        <begin position="150"/>
        <end position="170"/>
    </location>
</feature>
<evidence type="ECO:0000313" key="3">
    <source>
        <dbReference type="EMBL" id="HIX53789.1"/>
    </source>
</evidence>
<dbReference type="AlphaFoldDB" id="A0A9D1W6Y8"/>
<reference evidence="3" key="2">
    <citation type="submission" date="2021-04" db="EMBL/GenBank/DDBJ databases">
        <authorList>
            <person name="Gilroy R."/>
        </authorList>
    </citation>
    <scope>NUCLEOTIDE SEQUENCE</scope>
    <source>
        <strain evidence="3">1719</strain>
    </source>
</reference>
<accession>A0A9D1W6Y8</accession>
<keyword evidence="2" id="KW-0732">Signal</keyword>
<keyword evidence="1" id="KW-1133">Transmembrane helix</keyword>
<feature type="transmembrane region" description="Helical" evidence="1">
    <location>
        <begin position="249"/>
        <end position="266"/>
    </location>
</feature>
<name>A0A9D1W6Y8_9SPHI</name>
<dbReference type="Pfam" id="PF14093">
    <property type="entry name" value="DUF4271"/>
    <property type="match status" value="1"/>
</dbReference>
<dbReference type="EMBL" id="DXEZ01000059">
    <property type="protein sequence ID" value="HIX53789.1"/>
    <property type="molecule type" value="Genomic_DNA"/>
</dbReference>
<keyword evidence="1" id="KW-0472">Membrane</keyword>
<evidence type="ECO:0000256" key="2">
    <source>
        <dbReference type="SAM" id="SignalP"/>
    </source>
</evidence>
<keyword evidence="1" id="KW-0812">Transmembrane</keyword>
<gene>
    <name evidence="3" type="ORF">H9853_02085</name>
</gene>
<comment type="caution">
    <text evidence="3">The sequence shown here is derived from an EMBL/GenBank/DDBJ whole genome shotgun (WGS) entry which is preliminary data.</text>
</comment>
<organism evidence="3 4">
    <name type="scientific">Candidatus Sphingobacterium stercoripullorum</name>
    <dbReference type="NCBI Taxonomy" id="2838759"/>
    <lineage>
        <taxon>Bacteria</taxon>
        <taxon>Pseudomonadati</taxon>
        <taxon>Bacteroidota</taxon>
        <taxon>Sphingobacteriia</taxon>
        <taxon>Sphingobacteriales</taxon>
        <taxon>Sphingobacteriaceae</taxon>
        <taxon>Sphingobacterium</taxon>
    </lineage>
</organism>
<evidence type="ECO:0000313" key="4">
    <source>
        <dbReference type="Proteomes" id="UP000824156"/>
    </source>
</evidence>